<proteinExistence type="predicted"/>
<reference evidence="1" key="1">
    <citation type="submission" date="2018-02" db="EMBL/GenBank/DDBJ databases">
        <title>Rhizophora mucronata_Transcriptome.</title>
        <authorList>
            <person name="Meera S.P."/>
            <person name="Sreeshan A."/>
            <person name="Augustine A."/>
        </authorList>
    </citation>
    <scope>NUCLEOTIDE SEQUENCE</scope>
    <source>
        <tissue evidence="1">Leaf</tissue>
    </source>
</reference>
<sequence length="19" mass="2235">MFMSVVTLIGNWGIRTRPR</sequence>
<evidence type="ECO:0000313" key="1">
    <source>
        <dbReference type="EMBL" id="MBX48501.1"/>
    </source>
</evidence>
<protein>
    <submittedName>
        <fullName evidence="1">Ethylene-responsive transcription factor ERF106-like</fullName>
    </submittedName>
</protein>
<dbReference type="AlphaFoldDB" id="A0A2P2P1M0"/>
<accession>A0A2P2P1M0</accession>
<organism evidence="1">
    <name type="scientific">Rhizophora mucronata</name>
    <name type="common">Asiatic mangrove</name>
    <dbReference type="NCBI Taxonomy" id="61149"/>
    <lineage>
        <taxon>Eukaryota</taxon>
        <taxon>Viridiplantae</taxon>
        <taxon>Streptophyta</taxon>
        <taxon>Embryophyta</taxon>
        <taxon>Tracheophyta</taxon>
        <taxon>Spermatophyta</taxon>
        <taxon>Magnoliopsida</taxon>
        <taxon>eudicotyledons</taxon>
        <taxon>Gunneridae</taxon>
        <taxon>Pentapetalae</taxon>
        <taxon>rosids</taxon>
        <taxon>fabids</taxon>
        <taxon>Malpighiales</taxon>
        <taxon>Rhizophoraceae</taxon>
        <taxon>Rhizophora</taxon>
    </lineage>
</organism>
<dbReference type="EMBL" id="GGEC01068017">
    <property type="protein sequence ID" value="MBX48501.1"/>
    <property type="molecule type" value="Transcribed_RNA"/>
</dbReference>
<name>A0A2P2P1M0_RHIMU</name>